<reference evidence="2 3" key="1">
    <citation type="submission" date="2018-12" db="EMBL/GenBank/DDBJ databases">
        <authorList>
            <consortium name="Pathogen Informatics"/>
        </authorList>
    </citation>
    <scope>NUCLEOTIDE SEQUENCE [LARGE SCALE GENOMIC DNA]</scope>
    <source>
        <strain evidence="2 3">NCTC9695</strain>
    </source>
</reference>
<protein>
    <submittedName>
        <fullName evidence="2">Cholesterol dehydrogenase</fullName>
    </submittedName>
</protein>
<name>A0A3S4HMW6_CHRVL</name>
<sequence>MGSVTRVLVTGATGGLGRNAVAHLLDRGCAVRATGRNLAAGRELAAAGAEFVALDLAAAGESELADLMDGVDAVWHCAALSAPWGREADFAAANALATGKLLDAAGASRASRFIHVSTPALYFDFRHRYNVPEAFRPRRFVNAYARTKAQAEDKVQEATRAYPALRTTILRPRAIFGEHDQVLMPRLARMLSRRGGRLPLPRGGAATLDLTYVGNVVHAMWLATSHPDLASGLAFNITNQQPVMLRDALTRVFVQELGQPLRIVALPYPLLSAASRLAQLWAAVTGREPALTPYSLGAIHFDMTLDNTQAREVLGYLPPYSLDQGLARTARWLRERGHG</sequence>
<evidence type="ECO:0000313" key="2">
    <source>
        <dbReference type="EMBL" id="VEB43100.1"/>
    </source>
</evidence>
<gene>
    <name evidence="2" type="ORF">NCTC9695_03554</name>
</gene>
<organism evidence="2 3">
    <name type="scientific">Chromobacterium violaceum</name>
    <dbReference type="NCBI Taxonomy" id="536"/>
    <lineage>
        <taxon>Bacteria</taxon>
        <taxon>Pseudomonadati</taxon>
        <taxon>Pseudomonadota</taxon>
        <taxon>Betaproteobacteria</taxon>
        <taxon>Neisseriales</taxon>
        <taxon>Chromobacteriaceae</taxon>
        <taxon>Chromobacterium</taxon>
    </lineage>
</organism>
<feature type="domain" description="NAD-dependent epimerase/dehydratase" evidence="1">
    <location>
        <begin position="7"/>
        <end position="237"/>
    </location>
</feature>
<dbReference type="InterPro" id="IPR001509">
    <property type="entry name" value="Epimerase_deHydtase"/>
</dbReference>
<dbReference type="PANTHER" id="PTHR43245:SF46">
    <property type="entry name" value="NUCLEOSIDE-DIPHOSPHATE-SUGAR EPIMERASE"/>
    <property type="match status" value="1"/>
</dbReference>
<accession>A0A3S4HMW6</accession>
<evidence type="ECO:0000259" key="1">
    <source>
        <dbReference type="Pfam" id="PF01370"/>
    </source>
</evidence>
<dbReference type="EMBL" id="LR134182">
    <property type="protein sequence ID" value="VEB43100.1"/>
    <property type="molecule type" value="Genomic_DNA"/>
</dbReference>
<dbReference type="PANTHER" id="PTHR43245">
    <property type="entry name" value="BIFUNCTIONAL POLYMYXIN RESISTANCE PROTEIN ARNA"/>
    <property type="match status" value="1"/>
</dbReference>
<dbReference type="InterPro" id="IPR036291">
    <property type="entry name" value="NAD(P)-bd_dom_sf"/>
</dbReference>
<proteinExistence type="predicted"/>
<dbReference type="SUPFAM" id="SSF51735">
    <property type="entry name" value="NAD(P)-binding Rossmann-fold domains"/>
    <property type="match status" value="1"/>
</dbReference>
<dbReference type="AlphaFoldDB" id="A0A3S4HMW6"/>
<dbReference type="Proteomes" id="UP000275777">
    <property type="component" value="Chromosome"/>
</dbReference>
<evidence type="ECO:0000313" key="3">
    <source>
        <dbReference type="Proteomes" id="UP000275777"/>
    </source>
</evidence>
<dbReference type="Pfam" id="PF01370">
    <property type="entry name" value="Epimerase"/>
    <property type="match status" value="1"/>
</dbReference>
<dbReference type="InterPro" id="IPR050177">
    <property type="entry name" value="Lipid_A_modif_metabolic_enz"/>
</dbReference>
<dbReference type="Gene3D" id="3.40.50.720">
    <property type="entry name" value="NAD(P)-binding Rossmann-like Domain"/>
    <property type="match status" value="1"/>
</dbReference>
<dbReference type="RefSeq" id="WP_048403502.1">
    <property type="nucleotide sequence ID" value="NZ_JAJMMA010000048.1"/>
</dbReference>